<reference evidence="2 3" key="1">
    <citation type="submission" date="2019-03" db="EMBL/GenBank/DDBJ databases">
        <title>Novel species of Flavobacterium.</title>
        <authorList>
            <person name="Liu Q."/>
            <person name="Xin Y.-H."/>
        </authorList>
    </citation>
    <scope>NUCLEOTIDE SEQUENCE [LARGE SCALE GENOMIC DNA]</scope>
    <source>
        <strain evidence="2 3">LB3P52</strain>
    </source>
</reference>
<feature type="transmembrane region" description="Helical" evidence="1">
    <location>
        <begin position="119"/>
        <end position="138"/>
    </location>
</feature>
<evidence type="ECO:0000313" key="2">
    <source>
        <dbReference type="EMBL" id="TDE44326.1"/>
    </source>
</evidence>
<dbReference type="EMBL" id="SMLG01000005">
    <property type="protein sequence ID" value="TDE44326.1"/>
    <property type="molecule type" value="Genomic_DNA"/>
</dbReference>
<organism evidence="2 3">
    <name type="scientific">Flavobacterium rhamnosiphilum</name>
    <dbReference type="NCBI Taxonomy" id="2541724"/>
    <lineage>
        <taxon>Bacteria</taxon>
        <taxon>Pseudomonadati</taxon>
        <taxon>Bacteroidota</taxon>
        <taxon>Flavobacteriia</taxon>
        <taxon>Flavobacteriales</taxon>
        <taxon>Flavobacteriaceae</taxon>
        <taxon>Flavobacterium</taxon>
    </lineage>
</organism>
<evidence type="ECO:0000313" key="3">
    <source>
        <dbReference type="Proteomes" id="UP000294814"/>
    </source>
</evidence>
<feature type="transmembrane region" description="Helical" evidence="1">
    <location>
        <begin position="7"/>
        <end position="26"/>
    </location>
</feature>
<dbReference type="RefSeq" id="WP_131915991.1">
    <property type="nucleotide sequence ID" value="NZ_SMLG01000005.1"/>
</dbReference>
<keyword evidence="1" id="KW-0812">Transmembrane</keyword>
<sequence>MSYKKNYLLFLLVFIYFLIAITADYINILPDFVNIQRFEPKEYFGLILSSISSIFGVLMAVIILTIEFSKERLNKNKYIDSLDNQLIINSIYFSISLIALSFFAYVNISKFDNSKSITIGYYIGLMFLIYIYSIFPVIKKIVGKSSQIKENIELANSITLESFKAVSKYRYNYDKQITEIDDSLKLLKKEIDKYILNNDFTSYEKINRDILKNALKIIEDGDDREICDIIFDALTWLWRENSKTAIRANDSQYFDLMWNSIKEIYIYFSEKSSNLLHLQELHLFLSLDLKKLYLKLGNTISLTTALDCIEISFNSNVYRNCPNQEDLKDLIRLYEKGEFKETAFYDSMQWDSINDIIGYLNIVGEIAIELSDKDLFEECNRRTISICSNINFHIQKLGNYQKGYLTWSLLLSSFNDSNNALKKGLYETTLDCFDIPNYFIGRLIENKDTNERDIRIIIITLGNYLINAFREKKLYTNYEYSSTLKDFCLIGIHSIKNYHKNSLDKKTVDYIFMFLKYLKNYIEDEKLNEFSNEYNDVKRAVSHFINVATSLNDFKEDKKPLKKWIELHNDFKEVSTEKEFGFIKWKI</sequence>
<keyword evidence="3" id="KW-1185">Reference proteome</keyword>
<feature type="transmembrane region" description="Helical" evidence="1">
    <location>
        <begin position="46"/>
        <end position="66"/>
    </location>
</feature>
<accession>A0A4R5F7U6</accession>
<evidence type="ECO:0008006" key="4">
    <source>
        <dbReference type="Google" id="ProtNLM"/>
    </source>
</evidence>
<dbReference type="Proteomes" id="UP000294814">
    <property type="component" value="Unassembled WGS sequence"/>
</dbReference>
<keyword evidence="1" id="KW-1133">Transmembrane helix</keyword>
<comment type="caution">
    <text evidence="2">The sequence shown here is derived from an EMBL/GenBank/DDBJ whole genome shotgun (WGS) entry which is preliminary data.</text>
</comment>
<name>A0A4R5F7U6_9FLAO</name>
<keyword evidence="1" id="KW-0472">Membrane</keyword>
<feature type="transmembrane region" description="Helical" evidence="1">
    <location>
        <begin position="86"/>
        <end position="107"/>
    </location>
</feature>
<evidence type="ECO:0000256" key="1">
    <source>
        <dbReference type="SAM" id="Phobius"/>
    </source>
</evidence>
<dbReference type="OrthoDB" id="9778567at2"/>
<proteinExistence type="predicted"/>
<gene>
    <name evidence="2" type="ORF">E0I26_08100</name>
</gene>
<dbReference type="AlphaFoldDB" id="A0A4R5F7U6"/>
<protein>
    <recommendedName>
        <fullName evidence="4">DUF2254 domain-containing protein</fullName>
    </recommendedName>
</protein>